<proteinExistence type="predicted"/>
<gene>
    <name evidence="2" type="ORF">HYPBUDRAFT_151758</name>
</gene>
<feature type="coiled-coil region" evidence="1">
    <location>
        <begin position="30"/>
        <end position="64"/>
    </location>
</feature>
<dbReference type="AlphaFoldDB" id="A0A1E4RT25"/>
<keyword evidence="3" id="KW-1185">Reference proteome</keyword>
<name>A0A1E4RT25_9ASCO</name>
<dbReference type="EMBL" id="KV454538">
    <property type="protein sequence ID" value="ODV70423.1"/>
    <property type="molecule type" value="Genomic_DNA"/>
</dbReference>
<dbReference type="Proteomes" id="UP000095085">
    <property type="component" value="Unassembled WGS sequence"/>
</dbReference>
<accession>A0A1E4RT25</accession>
<protein>
    <submittedName>
        <fullName evidence="2">Uncharacterized protein</fullName>
    </submittedName>
</protein>
<reference evidence="3" key="1">
    <citation type="submission" date="2016-05" db="EMBL/GenBank/DDBJ databases">
        <title>Comparative genomics of biotechnologically important yeasts.</title>
        <authorList>
            <consortium name="DOE Joint Genome Institute"/>
            <person name="Riley R."/>
            <person name="Haridas S."/>
            <person name="Wolfe K.H."/>
            <person name="Lopes M.R."/>
            <person name="Hittinger C.T."/>
            <person name="Goker M."/>
            <person name="Salamov A."/>
            <person name="Wisecaver J."/>
            <person name="Long T.M."/>
            <person name="Aerts A.L."/>
            <person name="Barry K."/>
            <person name="Choi C."/>
            <person name="Clum A."/>
            <person name="Coughlan A.Y."/>
            <person name="Deshpande S."/>
            <person name="Douglass A.P."/>
            <person name="Hanson S.J."/>
            <person name="Klenk H.-P."/>
            <person name="Labutti K."/>
            <person name="Lapidus A."/>
            <person name="Lindquist E."/>
            <person name="Lipzen A."/>
            <person name="Meier-Kolthoff J.P."/>
            <person name="Ohm R.A."/>
            <person name="Otillar R.P."/>
            <person name="Pangilinan J."/>
            <person name="Peng Y."/>
            <person name="Rokas A."/>
            <person name="Rosa C.A."/>
            <person name="Scheuner C."/>
            <person name="Sibirny A.A."/>
            <person name="Slot J.C."/>
            <person name="Stielow J.B."/>
            <person name="Sun H."/>
            <person name="Kurtzman C.P."/>
            <person name="Blackwell M."/>
            <person name="Grigoriev I.V."/>
            <person name="Jeffries T.W."/>
        </authorList>
    </citation>
    <scope>NUCLEOTIDE SEQUENCE [LARGE SCALE GENOMIC DNA]</scope>
    <source>
        <strain evidence="3">NRRL Y-1933</strain>
    </source>
</reference>
<evidence type="ECO:0000256" key="1">
    <source>
        <dbReference type="SAM" id="Coils"/>
    </source>
</evidence>
<evidence type="ECO:0000313" key="3">
    <source>
        <dbReference type="Proteomes" id="UP000095085"/>
    </source>
</evidence>
<organism evidence="2 3">
    <name type="scientific">Hyphopichia burtonii NRRL Y-1933</name>
    <dbReference type="NCBI Taxonomy" id="984485"/>
    <lineage>
        <taxon>Eukaryota</taxon>
        <taxon>Fungi</taxon>
        <taxon>Dikarya</taxon>
        <taxon>Ascomycota</taxon>
        <taxon>Saccharomycotina</taxon>
        <taxon>Pichiomycetes</taxon>
        <taxon>Debaryomycetaceae</taxon>
        <taxon>Hyphopichia</taxon>
    </lineage>
</organism>
<sequence length="112" mass="12981">MAKKQFQSRDQKHGSVAKKLAITKQKPVSKSKLKHQLKSTKHQIEQLNSNLKEFEDVRSLLTDVKKPEKKGNSLDYKDLKQDLMKDEERKSKNTSVENDISKQLELLTGFEL</sequence>
<evidence type="ECO:0000313" key="2">
    <source>
        <dbReference type="EMBL" id="ODV70423.1"/>
    </source>
</evidence>
<keyword evidence="1" id="KW-0175">Coiled coil</keyword>
<dbReference type="GeneID" id="30995218"/>
<dbReference type="OrthoDB" id="4093453at2759"/>
<dbReference type="RefSeq" id="XP_020079490.1">
    <property type="nucleotide sequence ID" value="XM_020220668.1"/>
</dbReference>